<feature type="transmembrane region" description="Helical" evidence="2">
    <location>
        <begin position="639"/>
        <end position="664"/>
    </location>
</feature>
<evidence type="ECO:0000313" key="5">
    <source>
        <dbReference type="RefSeq" id="XP_006822779.1"/>
    </source>
</evidence>
<dbReference type="Proteomes" id="UP000694865">
    <property type="component" value="Unplaced"/>
</dbReference>
<proteinExistence type="predicted"/>
<keyword evidence="4" id="KW-1185">Reference proteome</keyword>
<protein>
    <submittedName>
        <fullName evidence="5">Dyslexia-associated protein KIAA0319-like</fullName>
    </submittedName>
</protein>
<dbReference type="InterPro" id="IPR029865">
    <property type="entry name" value="KIAA0319-like"/>
</dbReference>
<keyword evidence="2" id="KW-1133">Transmembrane helix</keyword>
<dbReference type="RefSeq" id="XP_006822779.1">
    <property type="nucleotide sequence ID" value="XM_006822716.1"/>
</dbReference>
<keyword evidence="2" id="KW-0812">Transmembrane</keyword>
<feature type="domain" description="PKD" evidence="3">
    <location>
        <begin position="252"/>
        <end position="322"/>
    </location>
</feature>
<feature type="region of interest" description="Disordered" evidence="1">
    <location>
        <begin position="693"/>
        <end position="766"/>
    </location>
</feature>
<dbReference type="Pfam" id="PF22352">
    <property type="entry name" value="K319L-like_PKD"/>
    <property type="match status" value="5"/>
</dbReference>
<dbReference type="CDD" id="cd00146">
    <property type="entry name" value="PKD"/>
    <property type="match status" value="2"/>
</dbReference>
<feature type="compositionally biased region" description="Polar residues" evidence="1">
    <location>
        <begin position="695"/>
        <end position="709"/>
    </location>
</feature>
<gene>
    <name evidence="5" type="primary">LOC100374794</name>
</gene>
<dbReference type="PROSITE" id="PS50093">
    <property type="entry name" value="PKD"/>
    <property type="match status" value="1"/>
</dbReference>
<name>A0ABM0MRY8_SACKO</name>
<feature type="compositionally biased region" description="Basic residues" evidence="1">
    <location>
        <begin position="739"/>
        <end position="749"/>
    </location>
</feature>
<dbReference type="SMART" id="SM00089">
    <property type="entry name" value="PKD"/>
    <property type="match status" value="4"/>
</dbReference>
<accession>A0ABM0MRY8</accession>
<dbReference type="InterPro" id="IPR035986">
    <property type="entry name" value="PKD_dom_sf"/>
</dbReference>
<dbReference type="InterPro" id="IPR000601">
    <property type="entry name" value="PKD_dom"/>
</dbReference>
<reference evidence="5" key="1">
    <citation type="submission" date="2025-08" db="UniProtKB">
        <authorList>
            <consortium name="RefSeq"/>
        </authorList>
    </citation>
    <scope>IDENTIFICATION</scope>
    <source>
        <tissue evidence="5">Testes</tissue>
    </source>
</reference>
<evidence type="ECO:0000256" key="2">
    <source>
        <dbReference type="SAM" id="Phobius"/>
    </source>
</evidence>
<evidence type="ECO:0000256" key="1">
    <source>
        <dbReference type="SAM" id="MobiDB-lite"/>
    </source>
</evidence>
<dbReference type="InterPro" id="IPR056502">
    <property type="entry name" value="KIAA0319-like_C"/>
</dbReference>
<evidence type="ECO:0000259" key="3">
    <source>
        <dbReference type="PROSITE" id="PS50093"/>
    </source>
</evidence>
<dbReference type="SUPFAM" id="SSF49299">
    <property type="entry name" value="PKD domain"/>
    <property type="match status" value="4"/>
</dbReference>
<dbReference type="GeneID" id="100374794"/>
<evidence type="ECO:0000313" key="4">
    <source>
        <dbReference type="Proteomes" id="UP000694865"/>
    </source>
</evidence>
<dbReference type="Pfam" id="PF23620">
    <property type="entry name" value="KIAA0319"/>
    <property type="match status" value="1"/>
</dbReference>
<dbReference type="InterPro" id="IPR022409">
    <property type="entry name" value="PKD/Chitinase_dom"/>
</dbReference>
<dbReference type="Gene3D" id="2.60.40.10">
    <property type="entry name" value="Immunoglobulins"/>
    <property type="match status" value="5"/>
</dbReference>
<dbReference type="PANTHER" id="PTHR46182:SF2">
    <property type="entry name" value="FI19480P1"/>
    <property type="match status" value="1"/>
</dbReference>
<dbReference type="InterPro" id="IPR013783">
    <property type="entry name" value="Ig-like_fold"/>
</dbReference>
<dbReference type="PANTHER" id="PTHR46182">
    <property type="entry name" value="FI19480P1"/>
    <property type="match status" value="1"/>
</dbReference>
<organism evidence="4 5">
    <name type="scientific">Saccoglossus kowalevskii</name>
    <name type="common">Acorn worm</name>
    <dbReference type="NCBI Taxonomy" id="10224"/>
    <lineage>
        <taxon>Eukaryota</taxon>
        <taxon>Metazoa</taxon>
        <taxon>Hemichordata</taxon>
        <taxon>Enteropneusta</taxon>
        <taxon>Harrimaniidae</taxon>
        <taxon>Saccoglossus</taxon>
    </lineage>
</organism>
<sequence>MDEVPSNSTESEIVIGAVPTETTVIPVHTTKTVTEPVTTLTVSAGEDRILQLPEEDSVSLIAYVIPEPSNTTHYKYEWSVVSKPQGSTGGEIEYKHSKKVNLLKLTAGKYVFKVSVSGDHSYGETRVNVTVNPPLRINTPPVAVIFPKTQDVTLPNNQAVLDGSKSHDDDKIVSYHWEEIKGPLSGEKILGDEALLTMTDLIPGTYILKLTVVDSDGAIDATTANVSVTEATDYPPVANAGTTQAIKLPTDSVVLNGSLSTDDKGIVAYEWSKSSGGVADMQGSSKSILHLSGLEQGVYTFTLKVTDSAGQSSTASVMVIVQPENNFPPVADAGPDKEISLPNDDTTLDGSKSHDDNGITSYKWKKISGPGDVIIKDSDTIVATVSNLVEGTYVFELTVTDGEGSTNSDQVTVIVKQEIDQPPVADAGEDMVIELPQKYVAIDGSKSHDDFSITSYQWLRDPKSPAAGEIMRDSNHEAILRLTNLVVGMYKFSLRVTDAKGQHATDYMTLEVKEGKIKDTLVRQLSVLLGVMDPDIVVQSVRESPLGGVVIQFYILNADGKRVLKGITMVNKLKSKLSKESQVLDYNVMLVDTVVCQNDCSGHGHCNVETKQCICESFWMENYFKIYLGDGESNCEWSILYVVIIGSLVVVTIGGIIWAIYCCIKRRRMMRGRKRHRYTLLDEYDGREAVEMLPKSSNGKQNSSIMISETDSEEETLYEGKKTNGYKPRSKPLNGIIGRQHKRKDKKSLKPLLQPQKKTEDIDDFL</sequence>
<keyword evidence="2" id="KW-0472">Membrane</keyword>